<evidence type="ECO:0000256" key="1">
    <source>
        <dbReference type="SAM" id="MobiDB-lite"/>
    </source>
</evidence>
<evidence type="ECO:0000313" key="3">
    <source>
        <dbReference type="Proteomes" id="UP000268162"/>
    </source>
</evidence>
<feature type="compositionally biased region" description="Polar residues" evidence="1">
    <location>
        <begin position="324"/>
        <end position="339"/>
    </location>
</feature>
<feature type="compositionally biased region" description="Pro residues" evidence="1">
    <location>
        <begin position="392"/>
        <end position="404"/>
    </location>
</feature>
<feature type="compositionally biased region" description="Polar residues" evidence="1">
    <location>
        <begin position="265"/>
        <end position="287"/>
    </location>
</feature>
<feature type="compositionally biased region" description="Low complexity" evidence="1">
    <location>
        <begin position="288"/>
        <end position="312"/>
    </location>
</feature>
<sequence length="434" mass="44661">MIRNSSTGAPGLLHPNTNNSSRALTLLQSMKGRPVRPKASGLVPPSLPQRPSPNTQDGRRASVGSASVISQASTDPASRSTHRSSVASDTGSSALHSHSDSDTGSSCTVDSDFENEPGTQHSQSPQPPAPARVHVGPIDLGNTRIDLPPHSPTIRAVSASFPPHPTSPQQPMGRGHPIPYNLPMGQGLPHSEAHLYGAPRIGESGHGATRTGTGSRFSWLNNMLPEGKRPHIPGSGTAASSTTVLGGGQPIPVNAPRSPYGRGSDFSSTGQLPWNASNHNNSSQSTFGTSPGSSSILGTSPSGSGLSGKLGWLNSGIESLKQSYQQQKAQLLAHSNPSHTAGLLYGGGDGPRDHQPMINGSKPGSPPELTPPAYSTGGAASSSSGSLSLRELPPPPLPPPPPYSNPVLQPLTETDMRTLSSHSTSSPPSPPPKD</sequence>
<feature type="region of interest" description="Disordered" evidence="1">
    <location>
        <begin position="232"/>
        <end position="312"/>
    </location>
</feature>
<keyword evidence="3" id="KW-1185">Reference proteome</keyword>
<dbReference type="EMBL" id="ML002218">
    <property type="protein sequence ID" value="RKP40236.1"/>
    <property type="molecule type" value="Genomic_DNA"/>
</dbReference>
<feature type="compositionally biased region" description="Low complexity" evidence="1">
    <location>
        <begin position="381"/>
        <end position="391"/>
    </location>
</feature>
<dbReference type="AlphaFoldDB" id="A0A4Q0A281"/>
<feature type="compositionally biased region" description="Polar residues" evidence="1">
    <location>
        <begin position="15"/>
        <end position="28"/>
    </location>
</feature>
<feature type="region of interest" description="Disordered" evidence="1">
    <location>
        <begin position="324"/>
        <end position="434"/>
    </location>
</feature>
<organism evidence="2 3">
    <name type="scientific">Dimargaris cristalligena</name>
    <dbReference type="NCBI Taxonomy" id="215637"/>
    <lineage>
        <taxon>Eukaryota</taxon>
        <taxon>Fungi</taxon>
        <taxon>Fungi incertae sedis</taxon>
        <taxon>Zoopagomycota</taxon>
        <taxon>Kickxellomycotina</taxon>
        <taxon>Dimargaritomycetes</taxon>
        <taxon>Dimargaritales</taxon>
        <taxon>Dimargaritaceae</taxon>
        <taxon>Dimargaris</taxon>
    </lineage>
</organism>
<reference evidence="3" key="1">
    <citation type="journal article" date="2018" name="Nat. Microbiol.">
        <title>Leveraging single-cell genomics to expand the fungal tree of life.</title>
        <authorList>
            <person name="Ahrendt S.R."/>
            <person name="Quandt C.A."/>
            <person name="Ciobanu D."/>
            <person name="Clum A."/>
            <person name="Salamov A."/>
            <person name="Andreopoulos B."/>
            <person name="Cheng J.F."/>
            <person name="Woyke T."/>
            <person name="Pelin A."/>
            <person name="Henrissat B."/>
            <person name="Reynolds N.K."/>
            <person name="Benny G.L."/>
            <person name="Smith M.E."/>
            <person name="James T.Y."/>
            <person name="Grigoriev I.V."/>
        </authorList>
    </citation>
    <scope>NUCLEOTIDE SEQUENCE [LARGE SCALE GENOMIC DNA]</scope>
    <source>
        <strain evidence="3">RSA 468</strain>
    </source>
</reference>
<name>A0A4Q0A281_9FUNG</name>
<dbReference type="Proteomes" id="UP000268162">
    <property type="component" value="Unassembled WGS sequence"/>
</dbReference>
<evidence type="ECO:0000313" key="2">
    <source>
        <dbReference type="EMBL" id="RKP40236.1"/>
    </source>
</evidence>
<accession>A0A4Q0A281</accession>
<proteinExistence type="predicted"/>
<protein>
    <submittedName>
        <fullName evidence="2">Uncharacterized protein</fullName>
    </submittedName>
</protein>
<gene>
    <name evidence="2" type="ORF">BJ085DRAFT_30199</name>
</gene>
<feature type="region of interest" description="Disordered" evidence="1">
    <location>
        <begin position="1"/>
        <end position="191"/>
    </location>
</feature>
<feature type="compositionally biased region" description="Polar residues" evidence="1">
    <location>
        <begin position="64"/>
        <end position="109"/>
    </location>
</feature>